<evidence type="ECO:0000313" key="3">
    <source>
        <dbReference type="Proteomes" id="UP000034196"/>
    </source>
</evidence>
<evidence type="ECO:0000313" key="2">
    <source>
        <dbReference type="EMBL" id="OIJ63880.1"/>
    </source>
</evidence>
<reference evidence="2" key="1">
    <citation type="submission" date="2016-10" db="EMBL/GenBank/DDBJ databases">
        <title>Genome sequence of Streptomyces mangrovisoli MUSC 149.</title>
        <authorList>
            <person name="Lee L.-H."/>
            <person name="Ser H.-L."/>
        </authorList>
    </citation>
    <scope>NUCLEOTIDE SEQUENCE [LARGE SCALE GENOMIC DNA]</scope>
    <source>
        <strain evidence="2">MUSC 149</strain>
    </source>
</reference>
<protein>
    <recommendedName>
        <fullName evidence="1">Peptidase C39-like domain-containing protein</fullName>
    </recommendedName>
</protein>
<evidence type="ECO:0000259" key="1">
    <source>
        <dbReference type="Pfam" id="PF13529"/>
    </source>
</evidence>
<dbReference type="InterPro" id="IPR039564">
    <property type="entry name" value="Peptidase_C39-like"/>
</dbReference>
<dbReference type="AlphaFoldDB" id="A0A1J4NNJ7"/>
<dbReference type="OrthoDB" id="5148996at2"/>
<dbReference type="Pfam" id="PF13529">
    <property type="entry name" value="Peptidase_C39_2"/>
    <property type="match status" value="1"/>
</dbReference>
<dbReference type="Gene3D" id="3.90.70.10">
    <property type="entry name" value="Cysteine proteinases"/>
    <property type="match status" value="1"/>
</dbReference>
<dbReference type="EMBL" id="LAVA02000090">
    <property type="protein sequence ID" value="OIJ63880.1"/>
    <property type="molecule type" value="Genomic_DNA"/>
</dbReference>
<keyword evidence="3" id="KW-1185">Reference proteome</keyword>
<accession>A0A1J4NNJ7</accession>
<feature type="domain" description="Peptidase C39-like" evidence="1">
    <location>
        <begin position="111"/>
        <end position="269"/>
    </location>
</feature>
<dbReference type="RefSeq" id="WP_063777680.1">
    <property type="nucleotide sequence ID" value="NZ_LAVA02000090.1"/>
</dbReference>
<name>A0A1J4NNJ7_9ACTN</name>
<dbReference type="Proteomes" id="UP000034196">
    <property type="component" value="Unassembled WGS sequence"/>
</dbReference>
<sequence length="299" mass="32388">MPQTIRKYWGAFKGRVTLNYNWGAIDHDSVVIVTVSEYTPQKVRFIGAASIAVENIAPHGPPYDPNHGVTFVVDVGWDTPLNIVTDITVLDGKPRETQTYVPDVSHNLGMRMQYQESDEWCWIAAATSITHFYNPASTWTQCQVMTDIGHRINGFPANTGACPSQAALNANPALANRYANPYNNTALYVLDDPRLGVDRRYLKSGGVTDALKTVGNHASYQAASLSLSQLATEINAGRPVAADITWNSGGSHVVVIAGVQGEGLLILDPVNGQSLVEFGAFPLTYFGGAVLDGYAFTKR</sequence>
<gene>
    <name evidence="2" type="ORF">WN71_031205</name>
</gene>
<comment type="caution">
    <text evidence="2">The sequence shown here is derived from an EMBL/GenBank/DDBJ whole genome shotgun (WGS) entry which is preliminary data.</text>
</comment>
<dbReference type="STRING" id="1428628.WN71_031205"/>
<organism evidence="2 3">
    <name type="scientific">Streptomyces mangrovisoli</name>
    <dbReference type="NCBI Taxonomy" id="1428628"/>
    <lineage>
        <taxon>Bacteria</taxon>
        <taxon>Bacillati</taxon>
        <taxon>Actinomycetota</taxon>
        <taxon>Actinomycetes</taxon>
        <taxon>Kitasatosporales</taxon>
        <taxon>Streptomycetaceae</taxon>
        <taxon>Streptomyces</taxon>
    </lineage>
</organism>
<proteinExistence type="predicted"/>